<dbReference type="Proteomes" id="UP000196084">
    <property type="component" value="Unassembled WGS sequence"/>
</dbReference>
<organism evidence="1 2">
    <name type="scientific">Natronolimnobius baerhuensis</name>
    <dbReference type="NCBI Taxonomy" id="253108"/>
    <lineage>
        <taxon>Archaea</taxon>
        <taxon>Methanobacteriati</taxon>
        <taxon>Methanobacteriota</taxon>
        <taxon>Stenosarchaea group</taxon>
        <taxon>Halobacteria</taxon>
        <taxon>Halobacteriales</taxon>
        <taxon>Natrialbaceae</taxon>
        <taxon>Natronolimnobius</taxon>
    </lineage>
</organism>
<gene>
    <name evidence="1" type="ORF">B2G88_04160</name>
</gene>
<comment type="caution">
    <text evidence="1">The sequence shown here is derived from an EMBL/GenBank/DDBJ whole genome shotgun (WGS) entry which is preliminary data.</text>
</comment>
<name>A0A202EDD1_9EURY</name>
<evidence type="ECO:0000313" key="2">
    <source>
        <dbReference type="Proteomes" id="UP000196084"/>
    </source>
</evidence>
<sequence length="59" mass="6141">MIPKTLTRHNGLLALAASSGRCTRYGLGTWLEAIGRGRDLGHALHSSSIGVAIASVRAV</sequence>
<dbReference type="AlphaFoldDB" id="A0A202EDD1"/>
<proteinExistence type="predicted"/>
<keyword evidence="2" id="KW-1185">Reference proteome</keyword>
<reference evidence="1 2" key="1">
    <citation type="submission" date="2017-02" db="EMBL/GenBank/DDBJ databases">
        <title>Natronthermophilus aegyptiacus gen. nov.,sp. nov., an aerobic, extremely halophilic alkalithermophilic archaeon isolated from the athalassohaline Wadi An Natrun, Egypt.</title>
        <authorList>
            <person name="Zhao B."/>
        </authorList>
    </citation>
    <scope>NUCLEOTIDE SEQUENCE [LARGE SCALE GENOMIC DNA]</scope>
    <source>
        <strain evidence="1 2">CGMCC 1.3597</strain>
    </source>
</reference>
<dbReference type="RefSeq" id="WP_054862069.1">
    <property type="nucleotide sequence ID" value="NZ_MWPH01000001.1"/>
</dbReference>
<dbReference type="EMBL" id="MWPH01000001">
    <property type="protein sequence ID" value="OVE86000.1"/>
    <property type="molecule type" value="Genomic_DNA"/>
</dbReference>
<accession>A0A202EDD1</accession>
<evidence type="ECO:0000313" key="1">
    <source>
        <dbReference type="EMBL" id="OVE86000.1"/>
    </source>
</evidence>
<protein>
    <submittedName>
        <fullName evidence="1">Uncharacterized protein</fullName>
    </submittedName>
</protein>